<keyword evidence="5" id="KW-0653">Protein transport</keyword>
<gene>
    <name evidence="10" type="primary">PLEST005926</name>
    <name evidence="10" type="ORF">PLESTB_000162200</name>
</gene>
<dbReference type="Proteomes" id="UP001165080">
    <property type="component" value="Unassembled WGS sequence"/>
</dbReference>
<comment type="subcellular location">
    <subcellularLocation>
        <location evidence="1">Membrane</location>
    </subcellularLocation>
</comment>
<dbReference type="InterPro" id="IPR038379">
    <property type="entry name" value="SecE_sf"/>
</dbReference>
<dbReference type="InterPro" id="IPR005807">
    <property type="entry name" value="SecE_bac"/>
</dbReference>
<dbReference type="GO" id="GO:0006886">
    <property type="term" value="P:intracellular protein transport"/>
    <property type="evidence" value="ECO:0007669"/>
    <property type="project" value="InterPro"/>
</dbReference>
<evidence type="ECO:0000313" key="10">
    <source>
        <dbReference type="EMBL" id="GLC48911.1"/>
    </source>
</evidence>
<dbReference type="GO" id="GO:0006605">
    <property type="term" value="P:protein targeting"/>
    <property type="evidence" value="ECO:0007669"/>
    <property type="project" value="InterPro"/>
</dbReference>
<dbReference type="GO" id="GO:0009306">
    <property type="term" value="P:protein secretion"/>
    <property type="evidence" value="ECO:0007669"/>
    <property type="project" value="InterPro"/>
</dbReference>
<evidence type="ECO:0000256" key="4">
    <source>
        <dbReference type="ARBA" id="ARBA00022692"/>
    </source>
</evidence>
<dbReference type="Pfam" id="PF00584">
    <property type="entry name" value="SecE"/>
    <property type="match status" value="1"/>
</dbReference>
<dbReference type="NCBIfam" id="TIGR00964">
    <property type="entry name" value="secE_bact"/>
    <property type="match status" value="1"/>
</dbReference>
<evidence type="ECO:0000256" key="6">
    <source>
        <dbReference type="ARBA" id="ARBA00022989"/>
    </source>
</evidence>
<name>A0A9W6BB70_9CHLO</name>
<evidence type="ECO:0000256" key="7">
    <source>
        <dbReference type="ARBA" id="ARBA00023010"/>
    </source>
</evidence>
<keyword evidence="3" id="KW-0813">Transport</keyword>
<reference evidence="10 11" key="1">
    <citation type="journal article" date="2023" name="Commun. Biol.">
        <title>Reorganization of the ancestral sex-determining regions during the evolution of trioecy in Pleodorina starrii.</title>
        <authorList>
            <person name="Takahashi K."/>
            <person name="Suzuki S."/>
            <person name="Kawai-Toyooka H."/>
            <person name="Yamamoto K."/>
            <person name="Hamaji T."/>
            <person name="Ootsuki R."/>
            <person name="Yamaguchi H."/>
            <person name="Kawachi M."/>
            <person name="Higashiyama T."/>
            <person name="Nozaki H."/>
        </authorList>
    </citation>
    <scope>NUCLEOTIDE SEQUENCE [LARGE SCALE GENOMIC DNA]</scope>
    <source>
        <strain evidence="10 11">NIES-4479</strain>
    </source>
</reference>
<comment type="caution">
    <text evidence="10">The sequence shown here is derived from an EMBL/GenBank/DDBJ whole genome shotgun (WGS) entry which is preliminary data.</text>
</comment>
<comment type="similarity">
    <text evidence="2">Belongs to the SecE/SEC61-gamma family.</text>
</comment>
<dbReference type="GO" id="GO:0008320">
    <property type="term" value="F:protein transmembrane transporter activity"/>
    <property type="evidence" value="ECO:0007669"/>
    <property type="project" value="InterPro"/>
</dbReference>
<organism evidence="10 11">
    <name type="scientific">Pleodorina starrii</name>
    <dbReference type="NCBI Taxonomy" id="330485"/>
    <lineage>
        <taxon>Eukaryota</taxon>
        <taxon>Viridiplantae</taxon>
        <taxon>Chlorophyta</taxon>
        <taxon>core chlorophytes</taxon>
        <taxon>Chlorophyceae</taxon>
        <taxon>CS clade</taxon>
        <taxon>Chlamydomonadales</taxon>
        <taxon>Volvocaceae</taxon>
        <taxon>Pleodorina</taxon>
    </lineage>
</organism>
<sequence>MRCAVVQPFTSTCRIQCATATLVRQPLCRLPRQLTRTYAGDNEGPETSKASVDDGVLPPEEIKKLAALRRQQQAELSQDSNLLQGAVEEAQLITWPTREKALLDTVLVLFIVAASGAMIFGMNVLLAELSEWWYHLA</sequence>
<evidence type="ECO:0000313" key="11">
    <source>
        <dbReference type="Proteomes" id="UP001165080"/>
    </source>
</evidence>
<dbReference type="PANTHER" id="PTHR37240">
    <property type="entry name" value="PREPROTEIN TRANSLOCASE SUBUNIT SECE1"/>
    <property type="match status" value="1"/>
</dbReference>
<evidence type="ECO:0008006" key="12">
    <source>
        <dbReference type="Google" id="ProtNLM"/>
    </source>
</evidence>
<keyword evidence="7" id="KW-0811">Translocation</keyword>
<keyword evidence="11" id="KW-1185">Reference proteome</keyword>
<evidence type="ECO:0000256" key="2">
    <source>
        <dbReference type="ARBA" id="ARBA00008274"/>
    </source>
</evidence>
<dbReference type="InterPro" id="IPR055330">
    <property type="entry name" value="SECE1-like"/>
</dbReference>
<dbReference type="EMBL" id="BRXU01000002">
    <property type="protein sequence ID" value="GLC48911.1"/>
    <property type="molecule type" value="Genomic_DNA"/>
</dbReference>
<keyword evidence="4 9" id="KW-0812">Transmembrane</keyword>
<evidence type="ECO:0000256" key="1">
    <source>
        <dbReference type="ARBA" id="ARBA00004370"/>
    </source>
</evidence>
<proteinExistence type="inferred from homology"/>
<evidence type="ECO:0000256" key="9">
    <source>
        <dbReference type="SAM" id="Phobius"/>
    </source>
</evidence>
<dbReference type="PANTHER" id="PTHR37240:SF1">
    <property type="entry name" value="PREPROTEIN TRANSLOCASE SUBUNIT SECE1"/>
    <property type="match status" value="1"/>
</dbReference>
<dbReference type="GO" id="GO:0009535">
    <property type="term" value="C:chloroplast thylakoid membrane"/>
    <property type="evidence" value="ECO:0007669"/>
    <property type="project" value="TreeGrafter"/>
</dbReference>
<evidence type="ECO:0000256" key="5">
    <source>
        <dbReference type="ARBA" id="ARBA00022927"/>
    </source>
</evidence>
<evidence type="ECO:0000256" key="8">
    <source>
        <dbReference type="ARBA" id="ARBA00023136"/>
    </source>
</evidence>
<dbReference type="AlphaFoldDB" id="A0A9W6BB70"/>
<keyword evidence="8 9" id="KW-0472">Membrane</keyword>
<dbReference type="InterPro" id="IPR001901">
    <property type="entry name" value="Translocase_SecE/Sec61-g"/>
</dbReference>
<dbReference type="OrthoDB" id="533171at2759"/>
<feature type="transmembrane region" description="Helical" evidence="9">
    <location>
        <begin position="101"/>
        <end position="126"/>
    </location>
</feature>
<keyword evidence="6 9" id="KW-1133">Transmembrane helix</keyword>
<protein>
    <recommendedName>
        <fullName evidence="12">Preprotein translocase subunit SecE</fullName>
    </recommendedName>
</protein>
<evidence type="ECO:0000256" key="3">
    <source>
        <dbReference type="ARBA" id="ARBA00022448"/>
    </source>
</evidence>
<dbReference type="Gene3D" id="1.20.5.1030">
    <property type="entry name" value="Preprotein translocase secy subunit"/>
    <property type="match status" value="1"/>
</dbReference>
<accession>A0A9W6BB70</accession>